<evidence type="ECO:0000313" key="11">
    <source>
        <dbReference type="EMBL" id="AXF48782.1"/>
    </source>
</evidence>
<dbReference type="GO" id="GO:0004984">
    <property type="term" value="F:olfactory receptor activity"/>
    <property type="evidence" value="ECO:0007669"/>
    <property type="project" value="InterPro"/>
</dbReference>
<evidence type="ECO:0000256" key="4">
    <source>
        <dbReference type="ARBA" id="ARBA00022692"/>
    </source>
</evidence>
<evidence type="ECO:0000256" key="5">
    <source>
        <dbReference type="ARBA" id="ARBA00022725"/>
    </source>
</evidence>
<reference evidence="11" key="1">
    <citation type="journal article" date="2018" name="Comp. Biochem. Physiol. Part D Genomics Proteomics">
        <title>Analysis of the grapevine moth Lobesia botrana antennal transcriptome and expression of odorant-binding and chemosensory proteins.</title>
        <authorList>
            <person name="Rojas V."/>
            <person name="Jimenez H."/>
            <person name="Palma-Millanao R."/>
            <person name="Gonzalez-Gonzalez A."/>
            <person name="Machuca J."/>
            <person name="Godoy R."/>
            <person name="Ceballos R."/>
            <person name="Mutis A."/>
            <person name="Venthur H."/>
        </authorList>
    </citation>
    <scope>NUCLEOTIDE SEQUENCE</scope>
</reference>
<sequence length="408" mass="47364">MLIKMNRGVNKKVSRFSLQNMLSNLEHRDHPSAGPYLRFMNLTGYWHPRGERELKINRLKQVVYYIVMFFFVSQYIRCIISLELGALLFILATAPFHLGTAKSILFRKDYNDWETLIDYMSTTERKQLTDKDAEVHTVMNNYILKNRIVIYLFWIMAILCNMSIFTEPYQKNMIVENGTDIYVKLFNFYVPFIDQDVPPGYYYSMGLQTVVGHIMSAYVIAWDSLVISTLMFFAGQLRISRVYCTKVVDPQSKTLTHRNIIKCHNFHISLIKHQKLFGRLISSVMFIYLIVISINLGSCIIQISSSLDDLPVLMASLLFIFGCLTQLLIFYWFSNEVTIESQSVSYGIFESDWVTMDAEILKEIALLQYTTSKRLAFRAGPCNEMSLTTFVGILKTSYSFFTLLNETN</sequence>
<keyword evidence="7 10" id="KW-0472">Membrane</keyword>
<dbReference type="Pfam" id="PF02949">
    <property type="entry name" value="7tm_6"/>
    <property type="match status" value="1"/>
</dbReference>
<evidence type="ECO:0000256" key="1">
    <source>
        <dbReference type="ARBA" id="ARBA00004651"/>
    </source>
</evidence>
<dbReference type="GO" id="GO:0005549">
    <property type="term" value="F:odorant binding"/>
    <property type="evidence" value="ECO:0007669"/>
    <property type="project" value="InterPro"/>
</dbReference>
<dbReference type="EMBL" id="MG816597">
    <property type="protein sequence ID" value="AXF48782.1"/>
    <property type="molecule type" value="mRNA"/>
</dbReference>
<evidence type="ECO:0000256" key="2">
    <source>
        <dbReference type="ARBA" id="ARBA00022475"/>
    </source>
</evidence>
<comment type="similarity">
    <text evidence="10">Belongs to the insect chemoreceptor superfamily. Heteromeric odorant receptor channel (TC 1.A.69) family.</text>
</comment>
<feature type="transmembrane region" description="Helical" evidence="10">
    <location>
        <begin position="148"/>
        <end position="166"/>
    </location>
</feature>
<evidence type="ECO:0000256" key="3">
    <source>
        <dbReference type="ARBA" id="ARBA00022606"/>
    </source>
</evidence>
<dbReference type="PANTHER" id="PTHR21137">
    <property type="entry name" value="ODORANT RECEPTOR"/>
    <property type="match status" value="1"/>
</dbReference>
<dbReference type="InterPro" id="IPR004117">
    <property type="entry name" value="7tm6_olfct_rcpt"/>
</dbReference>
<keyword evidence="5 10" id="KW-0552">Olfaction</keyword>
<feature type="transmembrane region" description="Helical" evidence="10">
    <location>
        <begin position="210"/>
        <end position="233"/>
    </location>
</feature>
<evidence type="ECO:0000256" key="6">
    <source>
        <dbReference type="ARBA" id="ARBA00022989"/>
    </source>
</evidence>
<keyword evidence="3 10" id="KW-0716">Sensory transduction</keyword>
<protein>
    <recommendedName>
        <fullName evidence="10">Odorant receptor</fullName>
    </recommendedName>
</protein>
<keyword evidence="9 10" id="KW-0807">Transducer</keyword>
<name>A0A345BEV8_9NEOP</name>
<evidence type="ECO:0000256" key="10">
    <source>
        <dbReference type="RuleBase" id="RU351113"/>
    </source>
</evidence>
<feature type="transmembrane region" description="Helical" evidence="10">
    <location>
        <begin position="310"/>
        <end position="333"/>
    </location>
</feature>
<dbReference type="PANTHER" id="PTHR21137:SF35">
    <property type="entry name" value="ODORANT RECEPTOR 19A-RELATED"/>
    <property type="match status" value="1"/>
</dbReference>
<keyword evidence="6 10" id="KW-1133">Transmembrane helix</keyword>
<evidence type="ECO:0000256" key="8">
    <source>
        <dbReference type="ARBA" id="ARBA00023170"/>
    </source>
</evidence>
<keyword evidence="8 10" id="KW-0675">Receptor</keyword>
<dbReference type="AlphaFoldDB" id="A0A345BEV8"/>
<proteinExistence type="evidence at transcript level"/>
<accession>A0A345BEV8</accession>
<keyword evidence="4 10" id="KW-0812">Transmembrane</keyword>
<feature type="transmembrane region" description="Helical" evidence="10">
    <location>
        <begin position="86"/>
        <end position="105"/>
    </location>
</feature>
<dbReference type="GO" id="GO:0005886">
    <property type="term" value="C:plasma membrane"/>
    <property type="evidence" value="ECO:0007669"/>
    <property type="project" value="UniProtKB-SubCell"/>
</dbReference>
<comment type="caution">
    <text evidence="10">Lacks conserved residue(s) required for the propagation of feature annotation.</text>
</comment>
<evidence type="ECO:0000256" key="7">
    <source>
        <dbReference type="ARBA" id="ARBA00023136"/>
    </source>
</evidence>
<evidence type="ECO:0000256" key="9">
    <source>
        <dbReference type="ARBA" id="ARBA00023224"/>
    </source>
</evidence>
<organism evidence="11">
    <name type="scientific">Lobesia botrana</name>
    <dbReference type="NCBI Taxonomy" id="209534"/>
    <lineage>
        <taxon>Eukaryota</taxon>
        <taxon>Metazoa</taxon>
        <taxon>Ecdysozoa</taxon>
        <taxon>Arthropoda</taxon>
        <taxon>Hexapoda</taxon>
        <taxon>Insecta</taxon>
        <taxon>Pterygota</taxon>
        <taxon>Neoptera</taxon>
        <taxon>Endopterygota</taxon>
        <taxon>Lepidoptera</taxon>
        <taxon>Glossata</taxon>
        <taxon>Ditrysia</taxon>
        <taxon>Tortricoidea</taxon>
        <taxon>Tortricidae</taxon>
        <taxon>Olethreutinae</taxon>
        <taxon>Olethreutini</taxon>
        <taxon>Lobesia</taxon>
    </lineage>
</organism>
<feature type="transmembrane region" description="Helical" evidence="10">
    <location>
        <begin position="280"/>
        <end position="304"/>
    </location>
</feature>
<dbReference type="GO" id="GO:0007165">
    <property type="term" value="P:signal transduction"/>
    <property type="evidence" value="ECO:0007669"/>
    <property type="project" value="UniProtKB-KW"/>
</dbReference>
<keyword evidence="2" id="KW-1003">Cell membrane</keyword>
<comment type="subcellular location">
    <subcellularLocation>
        <location evidence="1 10">Cell membrane</location>
        <topology evidence="1 10">Multi-pass membrane protein</topology>
    </subcellularLocation>
</comment>
<feature type="transmembrane region" description="Helical" evidence="10">
    <location>
        <begin position="62"/>
        <end position="80"/>
    </location>
</feature>